<dbReference type="InterPro" id="IPR005645">
    <property type="entry name" value="FSH-like_dom"/>
</dbReference>
<dbReference type="PANTHER" id="PTHR48070">
    <property type="entry name" value="ESTERASE OVCA2"/>
    <property type="match status" value="1"/>
</dbReference>
<gene>
    <name evidence="3" type="ORF">OC842_000381</name>
</gene>
<dbReference type="InterPro" id="IPR029058">
    <property type="entry name" value="AB_hydrolase_fold"/>
</dbReference>
<evidence type="ECO:0000256" key="1">
    <source>
        <dbReference type="ARBA" id="ARBA00022801"/>
    </source>
</evidence>
<keyword evidence="1" id="KW-0378">Hydrolase</keyword>
<dbReference type="AlphaFoldDB" id="A0AAN6GHM6"/>
<dbReference type="Gene3D" id="3.40.50.1820">
    <property type="entry name" value="alpha/beta hydrolase"/>
    <property type="match status" value="1"/>
</dbReference>
<dbReference type="SUPFAM" id="SSF53474">
    <property type="entry name" value="alpha/beta-Hydrolases"/>
    <property type="match status" value="1"/>
</dbReference>
<accession>A0AAN6GHM6</accession>
<reference evidence="3" key="1">
    <citation type="journal article" date="2023" name="PhytoFront">
        <title>Draft Genome Resources of Seven Strains of Tilletia horrida, Causal Agent of Kernel Smut of Rice.</title>
        <authorList>
            <person name="Khanal S."/>
            <person name="Antony Babu S."/>
            <person name="Zhou X.G."/>
        </authorList>
    </citation>
    <scope>NUCLEOTIDE SEQUENCE</scope>
    <source>
        <strain evidence="3">TX3</strain>
    </source>
</reference>
<organism evidence="3 4">
    <name type="scientific">Tilletia horrida</name>
    <dbReference type="NCBI Taxonomy" id="155126"/>
    <lineage>
        <taxon>Eukaryota</taxon>
        <taxon>Fungi</taxon>
        <taxon>Dikarya</taxon>
        <taxon>Basidiomycota</taxon>
        <taxon>Ustilaginomycotina</taxon>
        <taxon>Exobasidiomycetes</taxon>
        <taxon>Tilletiales</taxon>
        <taxon>Tilletiaceae</taxon>
        <taxon>Tilletia</taxon>
    </lineage>
</organism>
<proteinExistence type="predicted"/>
<dbReference type="GO" id="GO:0019748">
    <property type="term" value="P:secondary metabolic process"/>
    <property type="evidence" value="ECO:0007669"/>
    <property type="project" value="TreeGrafter"/>
</dbReference>
<dbReference type="GO" id="GO:0016787">
    <property type="term" value="F:hydrolase activity"/>
    <property type="evidence" value="ECO:0007669"/>
    <property type="project" value="UniProtKB-KW"/>
</dbReference>
<comment type="caution">
    <text evidence="3">The sequence shown here is derived from an EMBL/GenBank/DDBJ whole genome shotgun (WGS) entry which is preliminary data.</text>
</comment>
<dbReference type="PANTHER" id="PTHR48070:SF7">
    <property type="entry name" value="SERINE HYDROLASE FSH DOMAIN-CONTAINING PROTEIN-RELATED"/>
    <property type="match status" value="1"/>
</dbReference>
<evidence type="ECO:0000259" key="2">
    <source>
        <dbReference type="Pfam" id="PF03959"/>
    </source>
</evidence>
<protein>
    <recommendedName>
        <fullName evidence="2">Serine hydrolase domain-containing protein</fullName>
    </recommendedName>
</protein>
<dbReference type="GO" id="GO:0005634">
    <property type="term" value="C:nucleus"/>
    <property type="evidence" value="ECO:0007669"/>
    <property type="project" value="TreeGrafter"/>
</dbReference>
<sequence length="315" mass="33493">MLNLIKHIHSTSTSSGGNAPRKVRILCLHGKGTNAAIMKSQTKAVCSKLEDICEFVFVDGLFECLPYPGADQFYAGPFYSWYEGNSRDSILRAEQHVLRLATKSHLGPFDGIAGFSQGGALAASIAARYCSSTTDKQSPFRFAIFLCTGLPLGWEKLGLDVKAATAGSMTLSNDASYADGGWSTVITPVRTPPADGASSNGSEYDDGDDEVLLGIAATAPSTPTSSPKLKTHAMDTYFQAELVPSPPTKITIPTAHIIGKRDSVNARGAQLYERSTEGTRFLHEHAAGHSIPRTAATTKGIEQVIRAVVGCVVAR</sequence>
<feature type="domain" description="Serine hydrolase" evidence="2">
    <location>
        <begin position="21"/>
        <end position="299"/>
    </location>
</feature>
<dbReference type="GO" id="GO:0005737">
    <property type="term" value="C:cytoplasm"/>
    <property type="evidence" value="ECO:0007669"/>
    <property type="project" value="TreeGrafter"/>
</dbReference>
<name>A0AAN6GHM6_9BASI</name>
<dbReference type="InterPro" id="IPR050593">
    <property type="entry name" value="LovG"/>
</dbReference>
<evidence type="ECO:0000313" key="4">
    <source>
        <dbReference type="Proteomes" id="UP001176521"/>
    </source>
</evidence>
<dbReference type="Pfam" id="PF03959">
    <property type="entry name" value="FSH1"/>
    <property type="match status" value="1"/>
</dbReference>
<dbReference type="EMBL" id="JAPDMQ010000010">
    <property type="protein sequence ID" value="KAK0540609.1"/>
    <property type="molecule type" value="Genomic_DNA"/>
</dbReference>
<keyword evidence="4" id="KW-1185">Reference proteome</keyword>
<dbReference type="Proteomes" id="UP001176521">
    <property type="component" value="Unassembled WGS sequence"/>
</dbReference>
<evidence type="ECO:0000313" key="3">
    <source>
        <dbReference type="EMBL" id="KAK0540609.1"/>
    </source>
</evidence>